<feature type="compositionally biased region" description="Gly residues" evidence="1">
    <location>
        <begin position="194"/>
        <end position="204"/>
    </location>
</feature>
<gene>
    <name evidence="2" type="ORF">SRIM_022525</name>
</gene>
<dbReference type="Pfam" id="PF00300">
    <property type="entry name" value="His_Phos_1"/>
    <property type="match status" value="1"/>
</dbReference>
<name>A0A8A1UT41_STRR1</name>
<sequence>MRMTTRVTLVSPSFDDALHAVRFPADEALTPAGLRRARAARPAAAALPADRALTSPSARCRETAEALGLRAAPDPGAAGCAMGRWRGLALEDVLAAEPEGVAAWLADPDSAAHGGEPLTRFLGRVTDWLTGLAAEGGRVVAVVEPDVVRAAVVCALGAPPSSFWRVDVPPLTVTALSGRDGRWNVRVAGELGQRAGGSGQGAGQGTREPGQAAGNLGQDARESGRGIRKSGQAAGGPGQATPPQAP</sequence>
<accession>A0A8A1UT41</accession>
<dbReference type="AlphaFoldDB" id="A0A8A1UT41"/>
<dbReference type="SUPFAM" id="SSF53254">
    <property type="entry name" value="Phosphoglycerate mutase-like"/>
    <property type="match status" value="1"/>
</dbReference>
<organism evidence="2 3">
    <name type="scientific">Streptomyces rimosus subsp. rimosus (strain ATCC 10970 / DSM 40260 / JCM 4667 / NRRL 2234)</name>
    <dbReference type="NCBI Taxonomy" id="1265868"/>
    <lineage>
        <taxon>Bacteria</taxon>
        <taxon>Bacillati</taxon>
        <taxon>Actinomycetota</taxon>
        <taxon>Actinomycetes</taxon>
        <taxon>Kitasatosporales</taxon>
        <taxon>Streptomycetaceae</taxon>
        <taxon>Streptomyces</taxon>
    </lineage>
</organism>
<dbReference type="EMBL" id="CP048261">
    <property type="protein sequence ID" value="QST82561.1"/>
    <property type="molecule type" value="Genomic_DNA"/>
</dbReference>
<proteinExistence type="predicted"/>
<protein>
    <submittedName>
        <fullName evidence="2">Histidine phosphatase family protein</fullName>
    </submittedName>
</protein>
<dbReference type="Proteomes" id="UP000011074">
    <property type="component" value="Chromosome"/>
</dbReference>
<dbReference type="InterPro" id="IPR013078">
    <property type="entry name" value="His_Pase_superF_clade-1"/>
</dbReference>
<feature type="region of interest" description="Disordered" evidence="1">
    <location>
        <begin position="192"/>
        <end position="246"/>
    </location>
</feature>
<evidence type="ECO:0000256" key="1">
    <source>
        <dbReference type="SAM" id="MobiDB-lite"/>
    </source>
</evidence>
<reference evidence="2" key="1">
    <citation type="submission" date="2012-12" db="EMBL/GenBank/DDBJ databases">
        <authorList>
            <person name="Pethick F.E."/>
            <person name="MacFadyen A.C."/>
            <person name="Tang Z."/>
            <person name="Sangal V."/>
            <person name="Tze-Tze L."/>
            <person name="Chu J."/>
            <person name="Guo M."/>
            <person name="Kirby R."/>
            <person name="Hoskisson P.A."/>
            <person name="Herron P.R."/>
            <person name="Hunter I.S."/>
        </authorList>
    </citation>
    <scope>NUCLEOTIDE SEQUENCE</scope>
    <source>
        <strain evidence="2">ATCC 10970</strain>
    </source>
</reference>
<evidence type="ECO:0000313" key="3">
    <source>
        <dbReference type="Proteomes" id="UP000011074"/>
    </source>
</evidence>
<evidence type="ECO:0000313" key="2">
    <source>
        <dbReference type="EMBL" id="QST82561.1"/>
    </source>
</evidence>
<dbReference type="InterPro" id="IPR029033">
    <property type="entry name" value="His_PPase_superfam"/>
</dbReference>
<reference evidence="2" key="2">
    <citation type="submission" date="2020-01" db="EMBL/GenBank/DDBJ databases">
        <authorList>
            <person name="Algora L."/>
            <person name="Schniete J.K."/>
            <person name="MacFadyen A."/>
            <person name="Hoskisson P.A."/>
            <person name="Hunter I.S."/>
            <person name="Herron P.R."/>
        </authorList>
    </citation>
    <scope>NUCLEOTIDE SEQUENCE</scope>
    <source>
        <strain evidence="2">ATCC 10970</strain>
    </source>
</reference>
<dbReference type="Gene3D" id="3.40.50.1240">
    <property type="entry name" value="Phosphoglycerate mutase-like"/>
    <property type="match status" value="1"/>
</dbReference>
<reference evidence="2" key="3">
    <citation type="journal article" date="2021" name="bioRxiv">
        <title>Bilateral symmetry of linear streptomycete chromosomes.</title>
        <authorList>
            <person name="Algora-Gallardo L."/>
            <person name="Schniete J.K."/>
            <person name="Mark D.R."/>
            <person name="Hunter I.S."/>
            <person name="Herron P.R."/>
        </authorList>
    </citation>
    <scope>NUCLEOTIDE SEQUENCE</scope>
    <source>
        <strain evidence="2">ATCC 10970</strain>
    </source>
</reference>